<dbReference type="PANTHER" id="PTHR19143:SF459">
    <property type="entry name" value="FIBRINOGEN C-TERMINAL DOMAIN-CONTAINING PROTEIN"/>
    <property type="match status" value="1"/>
</dbReference>
<dbReference type="NCBIfam" id="NF040941">
    <property type="entry name" value="GGGWT_bact"/>
    <property type="match status" value="1"/>
</dbReference>
<keyword evidence="3" id="KW-0472">Membrane</keyword>
<keyword evidence="3" id="KW-1133">Transmembrane helix</keyword>
<evidence type="ECO:0000256" key="3">
    <source>
        <dbReference type="SAM" id="Phobius"/>
    </source>
</evidence>
<dbReference type="PROSITE" id="PS51406">
    <property type="entry name" value="FIBRINOGEN_C_2"/>
    <property type="match status" value="1"/>
</dbReference>
<keyword evidence="3" id="KW-0812">Transmembrane</keyword>
<protein>
    <submittedName>
        <fullName evidence="6">Ficolin-2-like</fullName>
    </submittedName>
</protein>
<dbReference type="GO" id="GO:0005615">
    <property type="term" value="C:extracellular space"/>
    <property type="evidence" value="ECO:0000318"/>
    <property type="project" value="GO_Central"/>
</dbReference>
<dbReference type="FunFam" id="3.90.215.10:FF:000001">
    <property type="entry name" value="Tenascin isoform 1"/>
    <property type="match status" value="1"/>
</dbReference>
<dbReference type="InterPro" id="IPR008160">
    <property type="entry name" value="Collagen"/>
</dbReference>
<feature type="transmembrane region" description="Helical" evidence="3">
    <location>
        <begin position="26"/>
        <end position="49"/>
    </location>
</feature>
<dbReference type="Pfam" id="PF01391">
    <property type="entry name" value="Collagen"/>
    <property type="match status" value="1"/>
</dbReference>
<dbReference type="GeneID" id="118428627"/>
<dbReference type="KEGG" id="bfo:118428627"/>
<dbReference type="Proteomes" id="UP000001554">
    <property type="component" value="Chromosome 13"/>
</dbReference>
<evidence type="ECO:0000313" key="6">
    <source>
        <dbReference type="RefSeq" id="XP_035694626.1"/>
    </source>
</evidence>
<evidence type="ECO:0000256" key="2">
    <source>
        <dbReference type="SAM" id="MobiDB-lite"/>
    </source>
</evidence>
<feature type="compositionally biased region" description="Low complexity" evidence="2">
    <location>
        <begin position="258"/>
        <end position="272"/>
    </location>
</feature>
<evidence type="ECO:0000313" key="5">
    <source>
        <dbReference type="Proteomes" id="UP000001554"/>
    </source>
</evidence>
<dbReference type="Pfam" id="PF00147">
    <property type="entry name" value="Fibrinogen_C"/>
    <property type="match status" value="1"/>
</dbReference>
<dbReference type="SUPFAM" id="SSF56496">
    <property type="entry name" value="Fibrinogen C-terminal domain-like"/>
    <property type="match status" value="1"/>
</dbReference>
<name>A0A9J7N802_BRAFL</name>
<dbReference type="SMART" id="SM00186">
    <property type="entry name" value="FBG"/>
    <property type="match status" value="1"/>
</dbReference>
<sequence>MSSDKLTYSGLGGPVQVDRRFRVRPAGLQAVCAAAVALVVSVLMAVLLVQNWQLKQLVSVNDERIAFLEAIVHTENTESTDGLFRPGPLRPAADGQESGGRPPVLFDPTGRRRAKRAANSLTLPSADGPESGARPPVLSDPTGRRRAKRAADSTTPAVRPGSCVQGPPGRDGLTGQAGANGQDGRDGLPGRDGRDGPTGPPGPPGPSGPPGPHGPSSLPGPPGPRGFNGTNGRDGVPGPPGRAGPVGKPGPAGPPGSTGPSGPTGSPGSAGPPGTCDCFNSPARDCDELYNAAYRISGVYTIQPVRSRDPFLVYCEMEDGTGGWTVIQKRFNGSVDFARDWQTYKEGFGSRSGEFWLGNDKIYQLTNAKSYLLRIDLENWASDTVYAEYDSFYIEDEAAKYRLHVGTYSGTAGDGGKGLSYHDGRKFSTHDQDNDSHATNCAADHGRGGWWYGGCDTVNLNQPYKHGGGGSESHGIEWEAWTAHKYSIKSSVMKIRPN</sequence>
<keyword evidence="1" id="KW-1015">Disulfide bond</keyword>
<evidence type="ECO:0000256" key="1">
    <source>
        <dbReference type="ARBA" id="ARBA00023157"/>
    </source>
</evidence>
<dbReference type="OMA" id="ARDWQTY"/>
<dbReference type="InterPro" id="IPR002181">
    <property type="entry name" value="Fibrinogen_a/b/g_C_dom"/>
</dbReference>
<dbReference type="Gene3D" id="3.90.215.10">
    <property type="entry name" value="Gamma Fibrinogen, chain A, domain 1"/>
    <property type="match status" value="1"/>
</dbReference>
<evidence type="ECO:0000259" key="4">
    <source>
        <dbReference type="PROSITE" id="PS51406"/>
    </source>
</evidence>
<keyword evidence="5" id="KW-1185">Reference proteome</keyword>
<accession>A0A9J7N802</accession>
<dbReference type="InterPro" id="IPR014716">
    <property type="entry name" value="Fibrinogen_a/b/g_C_1"/>
</dbReference>
<dbReference type="InterPro" id="IPR036056">
    <property type="entry name" value="Fibrinogen-like_C"/>
</dbReference>
<reference evidence="5" key="1">
    <citation type="journal article" date="2020" name="Nat. Ecol. Evol.">
        <title>Deeply conserved synteny resolves early events in vertebrate evolution.</title>
        <authorList>
            <person name="Simakov O."/>
            <person name="Marletaz F."/>
            <person name="Yue J.X."/>
            <person name="O'Connell B."/>
            <person name="Jenkins J."/>
            <person name="Brandt A."/>
            <person name="Calef R."/>
            <person name="Tung C.H."/>
            <person name="Huang T.K."/>
            <person name="Schmutz J."/>
            <person name="Satoh N."/>
            <person name="Yu J.K."/>
            <person name="Putnam N.H."/>
            <person name="Green R.E."/>
            <person name="Rokhsar D.S."/>
        </authorList>
    </citation>
    <scope>NUCLEOTIDE SEQUENCE [LARGE SCALE GENOMIC DNA]</scope>
    <source>
        <strain evidence="5">S238N-H82</strain>
    </source>
</reference>
<feature type="compositionally biased region" description="Basic and acidic residues" evidence="2">
    <location>
        <begin position="183"/>
        <end position="195"/>
    </location>
</feature>
<dbReference type="PANTHER" id="PTHR19143">
    <property type="entry name" value="FIBRINOGEN/TENASCIN/ANGIOPOEITIN"/>
    <property type="match status" value="1"/>
</dbReference>
<proteinExistence type="predicted"/>
<dbReference type="OrthoDB" id="7735550at2759"/>
<dbReference type="InterPro" id="IPR050373">
    <property type="entry name" value="Fibrinogen_C-term_domain"/>
</dbReference>
<dbReference type="RefSeq" id="XP_035694626.1">
    <property type="nucleotide sequence ID" value="XM_035838733.1"/>
</dbReference>
<feature type="domain" description="Fibrinogen C-terminal" evidence="4">
    <location>
        <begin position="277"/>
        <end position="498"/>
    </location>
</feature>
<gene>
    <name evidence="6" type="primary">LOC118428627</name>
</gene>
<dbReference type="AlphaFoldDB" id="A0A9J7N802"/>
<feature type="compositionally biased region" description="Pro residues" evidence="2">
    <location>
        <begin position="198"/>
        <end position="224"/>
    </location>
</feature>
<dbReference type="CDD" id="cd00087">
    <property type="entry name" value="FReD"/>
    <property type="match status" value="1"/>
</dbReference>
<organism evidence="5 6">
    <name type="scientific">Branchiostoma floridae</name>
    <name type="common">Florida lancelet</name>
    <name type="synonym">Amphioxus</name>
    <dbReference type="NCBI Taxonomy" id="7739"/>
    <lineage>
        <taxon>Eukaryota</taxon>
        <taxon>Metazoa</taxon>
        <taxon>Chordata</taxon>
        <taxon>Cephalochordata</taxon>
        <taxon>Leptocardii</taxon>
        <taxon>Amphioxiformes</taxon>
        <taxon>Branchiostomatidae</taxon>
        <taxon>Branchiostoma</taxon>
    </lineage>
</organism>
<feature type="region of interest" description="Disordered" evidence="2">
    <location>
        <begin position="77"/>
        <end position="272"/>
    </location>
</feature>
<reference evidence="6" key="2">
    <citation type="submission" date="2025-08" db="UniProtKB">
        <authorList>
            <consortium name="RefSeq"/>
        </authorList>
    </citation>
    <scope>IDENTIFICATION</scope>
    <source>
        <strain evidence="6">S238N-H82</strain>
        <tissue evidence="6">Testes</tissue>
    </source>
</reference>